<dbReference type="EMBL" id="CP034433">
    <property type="protein sequence ID" value="AZN37771.1"/>
    <property type="molecule type" value="Genomic_DNA"/>
</dbReference>
<sequence>MKRQQTLGGDAADEAKVEITKLQRDNQQTRQINDYLQANPEAQRRAGVSTSDTQDLIGRNNEKIAENNKIIEEYRTGRRVRLLYTGQEPYRMYGYLRWRHIFSAAG</sequence>
<dbReference type="KEGG" id="iod:EJO50_15635"/>
<evidence type="ECO:0000313" key="1">
    <source>
        <dbReference type="EMBL" id="AZN37771.1"/>
    </source>
</evidence>
<dbReference type="Proteomes" id="UP000282438">
    <property type="component" value="Chromosome"/>
</dbReference>
<organism evidence="1 2">
    <name type="scientific">Iodobacter ciconiae</name>
    <dbReference type="NCBI Taxonomy" id="2496266"/>
    <lineage>
        <taxon>Bacteria</taxon>
        <taxon>Pseudomonadati</taxon>
        <taxon>Pseudomonadota</taxon>
        <taxon>Betaproteobacteria</taxon>
        <taxon>Neisseriales</taxon>
        <taxon>Chitinibacteraceae</taxon>
        <taxon>Iodobacter</taxon>
    </lineage>
</organism>
<reference evidence="1 2" key="1">
    <citation type="submission" date="2018-12" db="EMBL/GenBank/DDBJ databases">
        <title>Complete genome sequence of Iodobacter sp. H11R3.</title>
        <authorList>
            <person name="Bae J.-W."/>
        </authorList>
    </citation>
    <scope>NUCLEOTIDE SEQUENCE [LARGE SCALE GENOMIC DNA]</scope>
    <source>
        <strain evidence="1 2">H11R3</strain>
    </source>
</reference>
<dbReference type="AlphaFoldDB" id="A0A3S8ZWB5"/>
<evidence type="ECO:0000313" key="2">
    <source>
        <dbReference type="Proteomes" id="UP000282438"/>
    </source>
</evidence>
<proteinExistence type="predicted"/>
<accession>A0A3S8ZWB5</accession>
<keyword evidence="2" id="KW-1185">Reference proteome</keyword>
<name>A0A3S8ZWB5_9NEIS</name>
<gene>
    <name evidence="1" type="ORF">EJO50_15635</name>
</gene>
<protein>
    <submittedName>
        <fullName evidence="1">Uncharacterized protein</fullName>
    </submittedName>
</protein>